<evidence type="ECO:0000313" key="2">
    <source>
        <dbReference type="EMBL" id="KEO44047.1"/>
    </source>
</evidence>
<dbReference type="EMBL" id="JJMT01000024">
    <property type="protein sequence ID" value="KEO44047.1"/>
    <property type="molecule type" value="Genomic_DNA"/>
</dbReference>
<gene>
    <name evidence="2" type="ORF">DL07_05630</name>
</gene>
<evidence type="ECO:0000256" key="1">
    <source>
        <dbReference type="SAM" id="Phobius"/>
    </source>
</evidence>
<sequence length="74" mass="8855">MTAFLCLNLNLFVFLTHAIEGIKIETGGEWENYTQIIFEPLWTIRRELVWISIFGYVFFIVLYAALYLYLRQND</sequence>
<keyword evidence="1" id="KW-0472">Membrane</keyword>
<reference evidence="2 3" key="1">
    <citation type="submission" date="2014-04" db="EMBL/GenBank/DDBJ databases">
        <title>Variable characteristics of bacteriocin-producing Streptococcus salivarius strains isolated from Malaysian subjects.</title>
        <authorList>
            <person name="Philip K."/>
            <person name="Barbour A."/>
        </authorList>
    </citation>
    <scope>NUCLEOTIDE SEQUENCE [LARGE SCALE GENOMIC DNA]</scope>
    <source>
        <strain evidence="2 3">NU10</strain>
    </source>
</reference>
<protein>
    <submittedName>
        <fullName evidence="2">Uncharacterized protein</fullName>
    </submittedName>
</protein>
<comment type="caution">
    <text evidence="2">The sequence shown here is derived from an EMBL/GenBank/DDBJ whole genome shotgun (WGS) entry which is preliminary data.</text>
</comment>
<keyword evidence="1" id="KW-0812">Transmembrane</keyword>
<keyword evidence="1" id="KW-1133">Transmembrane helix</keyword>
<feature type="transmembrane region" description="Helical" evidence="1">
    <location>
        <begin position="48"/>
        <end position="70"/>
    </location>
</feature>
<name>A0A074IUS2_STRSL</name>
<dbReference type="AlphaFoldDB" id="A0A074IUS2"/>
<dbReference type="Proteomes" id="UP000027855">
    <property type="component" value="Unassembled WGS sequence"/>
</dbReference>
<accession>A0A074IUS2</accession>
<proteinExistence type="predicted"/>
<organism evidence="2 3">
    <name type="scientific">Streptococcus salivarius</name>
    <dbReference type="NCBI Taxonomy" id="1304"/>
    <lineage>
        <taxon>Bacteria</taxon>
        <taxon>Bacillati</taxon>
        <taxon>Bacillota</taxon>
        <taxon>Bacilli</taxon>
        <taxon>Lactobacillales</taxon>
        <taxon>Streptococcaceae</taxon>
        <taxon>Streptococcus</taxon>
    </lineage>
</organism>
<evidence type="ECO:0000313" key="3">
    <source>
        <dbReference type="Proteomes" id="UP000027855"/>
    </source>
</evidence>